<evidence type="ECO:0000256" key="13">
    <source>
        <dbReference type="ARBA" id="ARBA00023012"/>
    </source>
</evidence>
<dbReference type="InterPro" id="IPR036097">
    <property type="entry name" value="HisK_dim/P_sf"/>
</dbReference>
<dbReference type="PROSITE" id="PS50109">
    <property type="entry name" value="HIS_KIN"/>
    <property type="match status" value="1"/>
</dbReference>
<dbReference type="CDD" id="cd00075">
    <property type="entry name" value="HATPase"/>
    <property type="match status" value="1"/>
</dbReference>
<evidence type="ECO:0000256" key="12">
    <source>
        <dbReference type="ARBA" id="ARBA00022989"/>
    </source>
</evidence>
<evidence type="ECO:0000256" key="5">
    <source>
        <dbReference type="ARBA" id="ARBA00022519"/>
    </source>
</evidence>
<dbReference type="PRINTS" id="PR00344">
    <property type="entry name" value="BCTRLSENSOR"/>
</dbReference>
<dbReference type="RefSeq" id="WP_184857207.1">
    <property type="nucleotide sequence ID" value="NZ_JACHLK010000004.1"/>
</dbReference>
<dbReference type="SUPFAM" id="SSF55874">
    <property type="entry name" value="ATPase domain of HSP90 chaperone/DNA topoisomerase II/histidine kinase"/>
    <property type="match status" value="1"/>
</dbReference>
<dbReference type="GO" id="GO:0005524">
    <property type="term" value="F:ATP binding"/>
    <property type="evidence" value="ECO:0007669"/>
    <property type="project" value="UniProtKB-KW"/>
</dbReference>
<dbReference type="AlphaFoldDB" id="A0A7X0PD81"/>
<reference evidence="18 19" key="1">
    <citation type="submission" date="2020-08" db="EMBL/GenBank/DDBJ databases">
        <title>Functional genomics of gut bacteria from endangered species of beetles.</title>
        <authorList>
            <person name="Carlos-Shanley C."/>
        </authorList>
    </citation>
    <scope>NUCLEOTIDE SEQUENCE [LARGE SCALE GENOMIC DNA]</scope>
    <source>
        <strain evidence="18 19">S00198</strain>
    </source>
</reference>
<evidence type="ECO:0000259" key="16">
    <source>
        <dbReference type="PROSITE" id="PS50109"/>
    </source>
</evidence>
<keyword evidence="9" id="KW-0547">Nucleotide-binding</keyword>
<dbReference type="InterPro" id="IPR003594">
    <property type="entry name" value="HATPase_dom"/>
</dbReference>
<evidence type="ECO:0000256" key="4">
    <source>
        <dbReference type="ARBA" id="ARBA00022475"/>
    </source>
</evidence>
<evidence type="ECO:0000313" key="19">
    <source>
        <dbReference type="Proteomes" id="UP000575083"/>
    </source>
</evidence>
<evidence type="ECO:0000256" key="10">
    <source>
        <dbReference type="ARBA" id="ARBA00022777"/>
    </source>
</evidence>
<keyword evidence="7" id="KW-0808">Transferase</keyword>
<dbReference type="GO" id="GO:0000155">
    <property type="term" value="F:phosphorelay sensor kinase activity"/>
    <property type="evidence" value="ECO:0007669"/>
    <property type="project" value="InterPro"/>
</dbReference>
<evidence type="ECO:0000256" key="14">
    <source>
        <dbReference type="ARBA" id="ARBA00023136"/>
    </source>
</evidence>
<dbReference type="SMART" id="SM00387">
    <property type="entry name" value="HATPase_c"/>
    <property type="match status" value="1"/>
</dbReference>
<dbReference type="Pfam" id="PF02518">
    <property type="entry name" value="HATPase_c"/>
    <property type="match status" value="1"/>
</dbReference>
<dbReference type="InterPro" id="IPR003661">
    <property type="entry name" value="HisK_dim/P_dom"/>
</dbReference>
<keyword evidence="13" id="KW-0902">Two-component regulatory system</keyword>
<evidence type="ECO:0000256" key="15">
    <source>
        <dbReference type="SAM" id="Phobius"/>
    </source>
</evidence>
<evidence type="ECO:0000256" key="2">
    <source>
        <dbReference type="ARBA" id="ARBA00004429"/>
    </source>
</evidence>
<dbReference type="InterPro" id="IPR005467">
    <property type="entry name" value="His_kinase_dom"/>
</dbReference>
<organism evidence="18 19">
    <name type="scientific">Acidovorax soli</name>
    <dbReference type="NCBI Taxonomy" id="592050"/>
    <lineage>
        <taxon>Bacteria</taxon>
        <taxon>Pseudomonadati</taxon>
        <taxon>Pseudomonadota</taxon>
        <taxon>Betaproteobacteria</taxon>
        <taxon>Burkholderiales</taxon>
        <taxon>Comamonadaceae</taxon>
        <taxon>Acidovorax</taxon>
    </lineage>
</organism>
<dbReference type="SMART" id="SM00388">
    <property type="entry name" value="HisKA"/>
    <property type="match status" value="1"/>
</dbReference>
<dbReference type="CDD" id="cd06225">
    <property type="entry name" value="HAMP"/>
    <property type="match status" value="1"/>
</dbReference>
<name>A0A7X0PD81_9BURK</name>
<dbReference type="PROSITE" id="PS50885">
    <property type="entry name" value="HAMP"/>
    <property type="match status" value="1"/>
</dbReference>
<dbReference type="InterPro" id="IPR004358">
    <property type="entry name" value="Sig_transdc_His_kin-like_C"/>
</dbReference>
<gene>
    <name evidence="18" type="ORF">HNP48_002460</name>
</gene>
<dbReference type="EMBL" id="JACHLK010000004">
    <property type="protein sequence ID" value="MBB6559788.1"/>
    <property type="molecule type" value="Genomic_DNA"/>
</dbReference>
<dbReference type="InterPro" id="IPR050980">
    <property type="entry name" value="2C_sensor_his_kinase"/>
</dbReference>
<keyword evidence="8 15" id="KW-0812">Transmembrane</keyword>
<dbReference type="SMART" id="SM00304">
    <property type="entry name" value="HAMP"/>
    <property type="match status" value="1"/>
</dbReference>
<dbReference type="PANTHER" id="PTHR44936">
    <property type="entry name" value="SENSOR PROTEIN CREC"/>
    <property type="match status" value="1"/>
</dbReference>
<evidence type="ECO:0000256" key="9">
    <source>
        <dbReference type="ARBA" id="ARBA00022741"/>
    </source>
</evidence>
<comment type="catalytic activity">
    <reaction evidence="1">
        <text>ATP + protein L-histidine = ADP + protein N-phospho-L-histidine.</text>
        <dbReference type="EC" id="2.7.13.3"/>
    </reaction>
</comment>
<protein>
    <recommendedName>
        <fullName evidence="3">histidine kinase</fullName>
        <ecNumber evidence="3">2.7.13.3</ecNumber>
    </recommendedName>
</protein>
<dbReference type="InterPro" id="IPR036890">
    <property type="entry name" value="HATPase_C_sf"/>
</dbReference>
<evidence type="ECO:0000256" key="8">
    <source>
        <dbReference type="ARBA" id="ARBA00022692"/>
    </source>
</evidence>
<dbReference type="Gene3D" id="3.30.565.10">
    <property type="entry name" value="Histidine kinase-like ATPase, C-terminal domain"/>
    <property type="match status" value="1"/>
</dbReference>
<keyword evidence="4" id="KW-1003">Cell membrane</keyword>
<evidence type="ECO:0000256" key="1">
    <source>
        <dbReference type="ARBA" id="ARBA00000085"/>
    </source>
</evidence>
<dbReference type="Proteomes" id="UP000575083">
    <property type="component" value="Unassembled WGS sequence"/>
</dbReference>
<dbReference type="InterPro" id="IPR003660">
    <property type="entry name" value="HAMP_dom"/>
</dbReference>
<keyword evidence="12 15" id="KW-1133">Transmembrane helix</keyword>
<evidence type="ECO:0000256" key="7">
    <source>
        <dbReference type="ARBA" id="ARBA00022679"/>
    </source>
</evidence>
<dbReference type="Pfam" id="PF00672">
    <property type="entry name" value="HAMP"/>
    <property type="match status" value="1"/>
</dbReference>
<keyword evidence="10 18" id="KW-0418">Kinase</keyword>
<comment type="caution">
    <text evidence="18">The sequence shown here is derived from an EMBL/GenBank/DDBJ whole genome shotgun (WGS) entry which is preliminary data.</text>
</comment>
<proteinExistence type="predicted"/>
<keyword evidence="14 15" id="KW-0472">Membrane</keyword>
<keyword evidence="19" id="KW-1185">Reference proteome</keyword>
<keyword evidence="6" id="KW-0597">Phosphoprotein</keyword>
<keyword evidence="5" id="KW-0997">Cell inner membrane</keyword>
<accession>A0A7X0PD81</accession>
<feature type="transmembrane region" description="Helical" evidence="15">
    <location>
        <begin position="156"/>
        <end position="176"/>
    </location>
</feature>
<dbReference type="SUPFAM" id="SSF47384">
    <property type="entry name" value="Homodimeric domain of signal transducing histidine kinase"/>
    <property type="match status" value="1"/>
</dbReference>
<keyword evidence="11" id="KW-0067">ATP-binding</keyword>
<feature type="domain" description="Histidine kinase" evidence="16">
    <location>
        <begin position="237"/>
        <end position="437"/>
    </location>
</feature>
<evidence type="ECO:0000259" key="17">
    <source>
        <dbReference type="PROSITE" id="PS50885"/>
    </source>
</evidence>
<dbReference type="Gene3D" id="1.10.287.130">
    <property type="match status" value="1"/>
</dbReference>
<dbReference type="GO" id="GO:0005886">
    <property type="term" value="C:plasma membrane"/>
    <property type="evidence" value="ECO:0007669"/>
    <property type="project" value="UniProtKB-SubCell"/>
</dbReference>
<sequence length="442" mass="48200">MPSFLRRLWPSTLLARTTLLVVLGMALAQLLTYVAIRYERGQTLMNLMVSGVERDIASSVAILDRLPASERADWLQRLERPNYTFALQGSVDTAPPRSPALSRFAEVVATALRPFPVLAVGQLENMPETVRMQVRLGDGSSLYVLARRVPMPVADWVTWLLLAQLLVLAACAGVGMRLVTRPLKRLATAADQLGPDLQPALVAESGPAEVAQAARAFNAMQRRIAGYLNERMQILAAISHDLQTPITRMRLRVDLLEGMPEAEKFRHDLDAMRTLVQEGLGYAKTLQGSNETPRRLDLDALVRSTVNDYADTGSPVTLVGEAGVPITTRPHALRRILTNLIDNALKYGGQAEVRLRLGPEHLCIDVCDSGPGIPEEQLLAVLQPFYRVEGSRNRETGGSGLGLAIAHQLALSLAGELRLHNRPEGGLCARLQLPAPTPIASP</sequence>
<evidence type="ECO:0000313" key="18">
    <source>
        <dbReference type="EMBL" id="MBB6559788.1"/>
    </source>
</evidence>
<feature type="domain" description="HAMP" evidence="17">
    <location>
        <begin position="177"/>
        <end position="229"/>
    </location>
</feature>
<evidence type="ECO:0000256" key="6">
    <source>
        <dbReference type="ARBA" id="ARBA00022553"/>
    </source>
</evidence>
<comment type="subcellular location">
    <subcellularLocation>
        <location evidence="2">Cell inner membrane</location>
        <topology evidence="2">Multi-pass membrane protein</topology>
    </subcellularLocation>
</comment>
<evidence type="ECO:0000256" key="11">
    <source>
        <dbReference type="ARBA" id="ARBA00022840"/>
    </source>
</evidence>
<evidence type="ECO:0000256" key="3">
    <source>
        <dbReference type="ARBA" id="ARBA00012438"/>
    </source>
</evidence>
<dbReference type="CDD" id="cd00082">
    <property type="entry name" value="HisKA"/>
    <property type="match status" value="1"/>
</dbReference>
<dbReference type="PANTHER" id="PTHR44936:SF5">
    <property type="entry name" value="SENSOR HISTIDINE KINASE ENVZ"/>
    <property type="match status" value="1"/>
</dbReference>
<dbReference type="EC" id="2.7.13.3" evidence="3"/>